<dbReference type="AlphaFoldDB" id="U2ZBK6"/>
<dbReference type="InterPro" id="IPR035225">
    <property type="entry name" value="DUF5338"/>
</dbReference>
<dbReference type="EMBL" id="BATI01000070">
    <property type="protein sequence ID" value="GAD65111.1"/>
    <property type="molecule type" value="Genomic_DNA"/>
</dbReference>
<accession>U2ZBK6</accession>
<organism evidence="2 3">
    <name type="scientific">Aquipseudomonas alcaligenes (strain ATCC 14909 / DSM 50342 / CCUG 1425 / JCM 20561 / NBRC 14159 / NCIMB 9945 / NCTC 10367 / 1577)</name>
    <name type="common">Pseudomonas alcaligenes</name>
    <dbReference type="NCBI Taxonomy" id="1215092"/>
    <lineage>
        <taxon>Bacteria</taxon>
        <taxon>Pseudomonadati</taxon>
        <taxon>Pseudomonadota</taxon>
        <taxon>Gammaproteobacteria</taxon>
        <taxon>Pseudomonadales</taxon>
        <taxon>Pseudomonadaceae</taxon>
        <taxon>Aquipseudomonas</taxon>
    </lineage>
</organism>
<feature type="compositionally biased region" description="Polar residues" evidence="1">
    <location>
        <begin position="88"/>
        <end position="97"/>
    </location>
</feature>
<proteinExistence type="predicted"/>
<gene>
    <name evidence="2" type="ORF">PA6_070_00050</name>
</gene>
<comment type="caution">
    <text evidence="2">The sequence shown here is derived from an EMBL/GenBank/DDBJ whole genome shotgun (WGS) entry which is preliminary data.</text>
</comment>
<keyword evidence="3" id="KW-1185">Reference proteome</keyword>
<dbReference type="RefSeq" id="WP_021703132.1">
    <property type="nucleotide sequence ID" value="NZ_BATI01000070.1"/>
</dbReference>
<name>U2ZBK6_AQUA1</name>
<evidence type="ECO:0008006" key="4">
    <source>
        <dbReference type="Google" id="ProtNLM"/>
    </source>
</evidence>
<reference evidence="2" key="1">
    <citation type="submission" date="2024-09" db="EMBL/GenBank/DDBJ databases">
        <title>Whole genome shotgun sequence of Pseudomonas alcaligenes NBRC 14159.</title>
        <authorList>
            <person name="Yoshida I."/>
            <person name="Hosoyama A."/>
            <person name="Tsuchikane K."/>
            <person name="Noguchi M."/>
            <person name="Hirakata S."/>
            <person name="Ando Y."/>
            <person name="Ohji S."/>
            <person name="Yamazoe A."/>
            <person name="Yamazaki S."/>
            <person name="Fujita N."/>
        </authorList>
    </citation>
    <scope>NUCLEOTIDE SEQUENCE</scope>
    <source>
        <strain evidence="2">NBRC 14159</strain>
    </source>
</reference>
<dbReference type="Proteomes" id="UP000016560">
    <property type="component" value="Unassembled WGS sequence"/>
</dbReference>
<feature type="region of interest" description="Disordered" evidence="1">
    <location>
        <begin position="80"/>
        <end position="113"/>
    </location>
</feature>
<dbReference type="Pfam" id="PF17273">
    <property type="entry name" value="DUF5338"/>
    <property type="match status" value="1"/>
</dbReference>
<sequence>MKTLSDRIAARIQRLPRASIAARNRSAFLTLREEIQQAYSDGWSLLAIWKLLHEEQRIPFTYQAFRRYARQLIDAPATATGVERQISEAPTSTSQTRAGAFEFQAKPTKEPLP</sequence>
<protein>
    <recommendedName>
        <fullName evidence="4">Conjugal transfer protein TraK</fullName>
    </recommendedName>
</protein>
<evidence type="ECO:0000313" key="3">
    <source>
        <dbReference type="Proteomes" id="UP000016560"/>
    </source>
</evidence>
<evidence type="ECO:0000256" key="1">
    <source>
        <dbReference type="SAM" id="MobiDB-lite"/>
    </source>
</evidence>
<evidence type="ECO:0000313" key="2">
    <source>
        <dbReference type="EMBL" id="GAD65111.1"/>
    </source>
</evidence>